<accession>A0A8H9IRJ7</accession>
<evidence type="ECO:0000313" key="2">
    <source>
        <dbReference type="EMBL" id="GHF37123.1"/>
    </source>
</evidence>
<feature type="compositionally biased region" description="Basic residues" evidence="1">
    <location>
        <begin position="230"/>
        <end position="245"/>
    </location>
</feature>
<evidence type="ECO:0000256" key="1">
    <source>
        <dbReference type="SAM" id="MobiDB-lite"/>
    </source>
</evidence>
<name>A0A8H9IRJ7_9PSEU</name>
<proteinExistence type="predicted"/>
<evidence type="ECO:0000313" key="3">
    <source>
        <dbReference type="Proteomes" id="UP000658656"/>
    </source>
</evidence>
<protein>
    <submittedName>
        <fullName evidence="2">Uncharacterized protein</fullName>
    </submittedName>
</protein>
<dbReference type="AlphaFoldDB" id="A0A8H9IRJ7"/>
<gene>
    <name evidence="2" type="ORF">GCM10017566_07840</name>
</gene>
<keyword evidence="3" id="KW-1185">Reference proteome</keyword>
<reference evidence="2" key="2">
    <citation type="submission" date="2020-09" db="EMBL/GenBank/DDBJ databases">
        <authorList>
            <person name="Sun Q."/>
            <person name="Zhou Y."/>
        </authorList>
    </citation>
    <scope>NUCLEOTIDE SEQUENCE</scope>
    <source>
        <strain evidence="2">CGMCC 4.7679</strain>
    </source>
</reference>
<dbReference type="EMBL" id="BNAV01000001">
    <property type="protein sequence ID" value="GHF37123.1"/>
    <property type="molecule type" value="Genomic_DNA"/>
</dbReference>
<feature type="region of interest" description="Disordered" evidence="1">
    <location>
        <begin position="119"/>
        <end position="174"/>
    </location>
</feature>
<reference evidence="2" key="1">
    <citation type="journal article" date="2014" name="Int. J. Syst. Evol. Microbiol.">
        <title>Complete genome sequence of Corynebacterium casei LMG S-19264T (=DSM 44701T), isolated from a smear-ripened cheese.</title>
        <authorList>
            <consortium name="US DOE Joint Genome Institute (JGI-PGF)"/>
            <person name="Walter F."/>
            <person name="Albersmeier A."/>
            <person name="Kalinowski J."/>
            <person name="Ruckert C."/>
        </authorList>
    </citation>
    <scope>NUCLEOTIDE SEQUENCE</scope>
    <source>
        <strain evidence="2">CGMCC 4.7679</strain>
    </source>
</reference>
<sequence>MDLLPPLECGFGQRSLAQSRRRGPAPTVGGDLPARGVAQAVPEMPSVGDLDRVRQRIPHGLRRGCRTVPAHDFDSWMGPQPTGHHLGAAPGQYVDPGAGVGVDQYGGVVMRPAQGEIIDPQHPRHDLIPQGDGQQDPNRGVPSEGDPDRREQPGRGPAGQLAHDSTDLLTEPDGAPLISLDQARYLLPEGLARALGHRAPHPANPQPHQHPPSINRHIRGNPLREGMNSARRRPTAGARHRIVPG</sequence>
<feature type="region of interest" description="Disordered" evidence="1">
    <location>
        <begin position="196"/>
        <end position="245"/>
    </location>
</feature>
<dbReference type="Proteomes" id="UP000658656">
    <property type="component" value="Unassembled WGS sequence"/>
</dbReference>
<comment type="caution">
    <text evidence="2">The sequence shown here is derived from an EMBL/GenBank/DDBJ whole genome shotgun (WGS) entry which is preliminary data.</text>
</comment>
<organism evidence="2 3">
    <name type="scientific">Amycolatopsis bartoniae</name>
    <dbReference type="NCBI Taxonomy" id="941986"/>
    <lineage>
        <taxon>Bacteria</taxon>
        <taxon>Bacillati</taxon>
        <taxon>Actinomycetota</taxon>
        <taxon>Actinomycetes</taxon>
        <taxon>Pseudonocardiales</taxon>
        <taxon>Pseudonocardiaceae</taxon>
        <taxon>Amycolatopsis</taxon>
    </lineage>
</organism>